<keyword evidence="2" id="KW-1185">Reference proteome</keyword>
<dbReference type="RefSeq" id="WP_136830558.1">
    <property type="nucleotide sequence ID" value="NZ_SWBM01000001.1"/>
</dbReference>
<organism evidence="1 2">
    <name type="scientific">Robertmurraya kyonggiensis</name>
    <dbReference type="NCBI Taxonomy" id="1037680"/>
    <lineage>
        <taxon>Bacteria</taxon>
        <taxon>Bacillati</taxon>
        <taxon>Bacillota</taxon>
        <taxon>Bacilli</taxon>
        <taxon>Bacillales</taxon>
        <taxon>Bacillaceae</taxon>
        <taxon>Robertmurraya</taxon>
    </lineage>
</organism>
<protein>
    <recommendedName>
        <fullName evidence="3">Nucleotidyltransferase</fullName>
    </recommendedName>
</protein>
<evidence type="ECO:0008006" key="3">
    <source>
        <dbReference type="Google" id="ProtNLM"/>
    </source>
</evidence>
<dbReference type="AlphaFoldDB" id="A0A4U1DC42"/>
<accession>A0A4U1DC42</accession>
<evidence type="ECO:0000313" key="2">
    <source>
        <dbReference type="Proteomes" id="UP000307756"/>
    </source>
</evidence>
<dbReference type="PANTHER" id="PTHR34817">
    <property type="entry name" value="NUCLEOTIDYLTRANSFERASE"/>
    <property type="match status" value="1"/>
</dbReference>
<comment type="caution">
    <text evidence="1">The sequence shown here is derived from an EMBL/GenBank/DDBJ whole genome shotgun (WGS) entry which is preliminary data.</text>
</comment>
<dbReference type="Proteomes" id="UP000307756">
    <property type="component" value="Unassembled WGS sequence"/>
</dbReference>
<dbReference type="OrthoDB" id="9796845at2"/>
<dbReference type="EMBL" id="SWBM01000001">
    <property type="protein sequence ID" value="TKC19653.1"/>
    <property type="molecule type" value="Genomic_DNA"/>
</dbReference>
<dbReference type="Pfam" id="PF10127">
    <property type="entry name" value="RlaP"/>
    <property type="match status" value="1"/>
</dbReference>
<gene>
    <name evidence="1" type="ORF">FA727_08995</name>
</gene>
<dbReference type="PANTHER" id="PTHR34817:SF2">
    <property type="entry name" value="NUCLEOTIDYLTRANSFERASE"/>
    <property type="match status" value="1"/>
</dbReference>
<evidence type="ECO:0000313" key="1">
    <source>
        <dbReference type="EMBL" id="TKC19653.1"/>
    </source>
</evidence>
<sequence length="247" mass="29231">MKEWIQYCEAKWNIQILFACEAGSRAWGTDSSMSDKDLRFIFRHREIRSYLSLEKSVEAIDLNEPIDAHGWDIFKAFRLAEKSNPSLYEWAFSPIIYEDRNGFSTKLQEMIVENYSPFSVTMHYLSLINRNLKEVRGKENIGAKQQKQLIQIVRAILIIQDIIKNGTIKSSPYFYFSKEPDGIWDRYYYLLVEAKKWETLLPGQIYNEISFNLEIEKARLETLCQGLNRGVDYKVKLDKWLWELLDL</sequence>
<name>A0A4U1DC42_9BACI</name>
<proteinExistence type="predicted"/>
<dbReference type="InterPro" id="IPR018775">
    <property type="entry name" value="RlaP"/>
</dbReference>
<reference evidence="1 2" key="1">
    <citation type="journal article" date="2011" name="J. Microbiol.">
        <title>Bacillus kyonggiensis sp. nov., isolated from soil of a lettuce field.</title>
        <authorList>
            <person name="Dong K."/>
            <person name="Lee S."/>
        </authorList>
    </citation>
    <scope>NUCLEOTIDE SEQUENCE [LARGE SCALE GENOMIC DNA]</scope>
    <source>
        <strain evidence="1 2">NB22</strain>
    </source>
</reference>